<evidence type="ECO:0000313" key="2">
    <source>
        <dbReference type="Proteomes" id="UP001221757"/>
    </source>
</evidence>
<gene>
    <name evidence="1" type="ORF">B0H17DRAFT_1097726</name>
</gene>
<dbReference type="Proteomes" id="UP001221757">
    <property type="component" value="Unassembled WGS sequence"/>
</dbReference>
<sequence>MSNSDSNTAHMILPTLRYLAFRRPEENDYTDSDDDILNYLSLPALETLDLPMTDISLEDAVHFLKRSSPPLQKLVLGGIFYDVWDFDFIRLDECLHLVPTLRHLELCVRDIDTTPMFASLAESPSLVPHLRRLKLQCHQQAVSEPLWSAVVRALSIRRDQITCFTFMRLHDAGLASPEPDAHIREAFRQFAADGMEIHLESEERI</sequence>
<name>A0AAD7CPX8_MYCRO</name>
<proteinExistence type="predicted"/>
<dbReference type="InterPro" id="IPR032675">
    <property type="entry name" value="LRR_dom_sf"/>
</dbReference>
<comment type="caution">
    <text evidence="1">The sequence shown here is derived from an EMBL/GenBank/DDBJ whole genome shotgun (WGS) entry which is preliminary data.</text>
</comment>
<organism evidence="1 2">
    <name type="scientific">Mycena rosella</name>
    <name type="common">Pink bonnet</name>
    <name type="synonym">Agaricus rosellus</name>
    <dbReference type="NCBI Taxonomy" id="1033263"/>
    <lineage>
        <taxon>Eukaryota</taxon>
        <taxon>Fungi</taxon>
        <taxon>Dikarya</taxon>
        <taxon>Basidiomycota</taxon>
        <taxon>Agaricomycotina</taxon>
        <taxon>Agaricomycetes</taxon>
        <taxon>Agaricomycetidae</taxon>
        <taxon>Agaricales</taxon>
        <taxon>Marasmiineae</taxon>
        <taxon>Mycenaceae</taxon>
        <taxon>Mycena</taxon>
    </lineage>
</organism>
<keyword evidence="2" id="KW-1185">Reference proteome</keyword>
<reference evidence="1" key="1">
    <citation type="submission" date="2023-03" db="EMBL/GenBank/DDBJ databases">
        <title>Massive genome expansion in bonnet fungi (Mycena s.s.) driven by repeated elements and novel gene families across ecological guilds.</title>
        <authorList>
            <consortium name="Lawrence Berkeley National Laboratory"/>
            <person name="Harder C.B."/>
            <person name="Miyauchi S."/>
            <person name="Viragh M."/>
            <person name="Kuo A."/>
            <person name="Thoen E."/>
            <person name="Andreopoulos B."/>
            <person name="Lu D."/>
            <person name="Skrede I."/>
            <person name="Drula E."/>
            <person name="Henrissat B."/>
            <person name="Morin E."/>
            <person name="Kohler A."/>
            <person name="Barry K."/>
            <person name="LaButti K."/>
            <person name="Morin E."/>
            <person name="Salamov A."/>
            <person name="Lipzen A."/>
            <person name="Mereny Z."/>
            <person name="Hegedus B."/>
            <person name="Baldrian P."/>
            <person name="Stursova M."/>
            <person name="Weitz H."/>
            <person name="Taylor A."/>
            <person name="Grigoriev I.V."/>
            <person name="Nagy L.G."/>
            <person name="Martin F."/>
            <person name="Kauserud H."/>
        </authorList>
    </citation>
    <scope>NUCLEOTIDE SEQUENCE</scope>
    <source>
        <strain evidence="1">CBHHK067</strain>
    </source>
</reference>
<dbReference type="SUPFAM" id="SSF52047">
    <property type="entry name" value="RNI-like"/>
    <property type="match status" value="1"/>
</dbReference>
<dbReference type="AlphaFoldDB" id="A0AAD7CPX8"/>
<accession>A0AAD7CPX8</accession>
<evidence type="ECO:0000313" key="1">
    <source>
        <dbReference type="EMBL" id="KAJ7657472.1"/>
    </source>
</evidence>
<dbReference type="Gene3D" id="3.80.10.10">
    <property type="entry name" value="Ribonuclease Inhibitor"/>
    <property type="match status" value="1"/>
</dbReference>
<dbReference type="EMBL" id="JARKIE010000290">
    <property type="protein sequence ID" value="KAJ7657472.1"/>
    <property type="molecule type" value="Genomic_DNA"/>
</dbReference>
<protein>
    <submittedName>
        <fullName evidence="1">Uncharacterized protein</fullName>
    </submittedName>
</protein>